<keyword evidence="3" id="KW-1185">Reference proteome</keyword>
<accession>A0ABU0E1H3</accession>
<sequence length="157" mass="18223">MQSHKKTRIGYSIEEHVNKDLIYLNQDINSWEEVIEFLCVNVADYYHIEMDFKDSVFERESRGSTCYGNLVAIPHAMKSFYKKTILSFVTLSKPVQWKDRPVQLVCLLNIGTDSENDIESVFSFLTELINDPERVKSLLASGSINEFSDWLIYGNLR</sequence>
<dbReference type="RefSeq" id="WP_307406289.1">
    <property type="nucleotide sequence ID" value="NZ_JAUSUR010000001.1"/>
</dbReference>
<dbReference type="InterPro" id="IPR002178">
    <property type="entry name" value="PTS_EIIA_type-2_dom"/>
</dbReference>
<feature type="domain" description="PTS EIIA type-2" evidence="1">
    <location>
        <begin position="15"/>
        <end position="157"/>
    </location>
</feature>
<dbReference type="Pfam" id="PF00359">
    <property type="entry name" value="PTS_EIIA_2"/>
    <property type="match status" value="1"/>
</dbReference>
<dbReference type="CDD" id="cd00211">
    <property type="entry name" value="PTS_IIA_fru"/>
    <property type="match status" value="1"/>
</dbReference>
<dbReference type="InterPro" id="IPR050661">
    <property type="entry name" value="BglG_antiterminators"/>
</dbReference>
<organism evidence="2 3">
    <name type="scientific">Breznakia pachnodae</name>
    <dbReference type="NCBI Taxonomy" id="265178"/>
    <lineage>
        <taxon>Bacteria</taxon>
        <taxon>Bacillati</taxon>
        <taxon>Bacillota</taxon>
        <taxon>Erysipelotrichia</taxon>
        <taxon>Erysipelotrichales</taxon>
        <taxon>Erysipelotrichaceae</taxon>
        <taxon>Breznakia</taxon>
    </lineage>
</organism>
<dbReference type="InterPro" id="IPR016152">
    <property type="entry name" value="PTrfase/Anion_transptr"/>
</dbReference>
<evidence type="ECO:0000259" key="1">
    <source>
        <dbReference type="PROSITE" id="PS51094"/>
    </source>
</evidence>
<dbReference type="PROSITE" id="PS51094">
    <property type="entry name" value="PTS_EIIA_TYPE_2"/>
    <property type="match status" value="1"/>
</dbReference>
<dbReference type="EMBL" id="JAUSUR010000001">
    <property type="protein sequence ID" value="MDQ0360410.1"/>
    <property type="molecule type" value="Genomic_DNA"/>
</dbReference>
<gene>
    <name evidence="2" type="ORF">J2S15_001141</name>
</gene>
<evidence type="ECO:0000313" key="2">
    <source>
        <dbReference type="EMBL" id="MDQ0360410.1"/>
    </source>
</evidence>
<dbReference type="SUPFAM" id="SSF55804">
    <property type="entry name" value="Phoshotransferase/anion transport protein"/>
    <property type="match status" value="1"/>
</dbReference>
<dbReference type="PANTHER" id="PTHR30185">
    <property type="entry name" value="CRYPTIC BETA-GLUCOSIDE BGL OPERON ANTITERMINATOR"/>
    <property type="match status" value="1"/>
</dbReference>
<proteinExistence type="predicted"/>
<comment type="caution">
    <text evidence="2">The sequence shown here is derived from an EMBL/GenBank/DDBJ whole genome shotgun (WGS) entry which is preliminary data.</text>
</comment>
<evidence type="ECO:0000313" key="3">
    <source>
        <dbReference type="Proteomes" id="UP001230220"/>
    </source>
</evidence>
<dbReference type="Gene3D" id="3.40.930.10">
    <property type="entry name" value="Mannitol-specific EII, Chain A"/>
    <property type="match status" value="1"/>
</dbReference>
<reference evidence="2 3" key="1">
    <citation type="submission" date="2023-07" db="EMBL/GenBank/DDBJ databases">
        <title>Genomic Encyclopedia of Type Strains, Phase IV (KMG-IV): sequencing the most valuable type-strain genomes for metagenomic binning, comparative biology and taxonomic classification.</title>
        <authorList>
            <person name="Goeker M."/>
        </authorList>
    </citation>
    <scope>NUCLEOTIDE SEQUENCE [LARGE SCALE GENOMIC DNA]</scope>
    <source>
        <strain evidence="2 3">DSM 16784</strain>
    </source>
</reference>
<dbReference type="Proteomes" id="UP001230220">
    <property type="component" value="Unassembled WGS sequence"/>
</dbReference>
<protein>
    <submittedName>
        <fullName evidence="2">Mannitol/fructose-specific phosphotransferase system IIA component (Ntr-type)</fullName>
    </submittedName>
</protein>
<dbReference type="PANTHER" id="PTHR30185:SF13">
    <property type="entry name" value="LICABCH OPERON REGULATOR-RELATED"/>
    <property type="match status" value="1"/>
</dbReference>
<name>A0ABU0E1H3_9FIRM</name>